<evidence type="ECO:0000259" key="3">
    <source>
        <dbReference type="Pfam" id="PF09830"/>
    </source>
</evidence>
<dbReference type="Pfam" id="PF09830">
    <property type="entry name" value="ATP_transf"/>
    <property type="match status" value="1"/>
</dbReference>
<feature type="binding site" evidence="2">
    <location>
        <begin position="90"/>
        <end position="91"/>
    </location>
    <ligand>
        <name>substrate</name>
    </ligand>
</feature>
<accession>A0A0C7MWA7</accession>
<dbReference type="PANTHER" id="PTHR38420:SF1">
    <property type="entry name" value="PUTATIVE (AFU_ORTHOLOGUE AFUA_5G14690)-RELATED"/>
    <property type="match status" value="1"/>
</dbReference>
<sequence length="318" mass="36436">MSVTLRDQIAEKYAKGIKSGEVHFTQSASKKVKDPESGLQYVVSLAPSLLKKPERAEAEASKRDPFAEPEPELTVNEDLYGLGKYKLLLNKFPVVAEHLLLVTREYKLQTAPLDPQDLLTSYRLLQDLDDEDEQLRHLVFYNCGKTSGSSQDHKHLQLLKWPQNFVAFQDRLCNGKDHFIPDQRSEPLQDKKLSFAHFVVPLPEEPEAVTEDLLAMTFVSLLQRTLTFFQDWTNERPNMETGYNVLMTRQWLCLVPRSHTKSSELDIGFNATGYAGLVLVKHEEVWEKILQEPQVVNRLMLECGFPNTSGVKATEYHY</sequence>
<evidence type="ECO:0000259" key="4">
    <source>
        <dbReference type="Pfam" id="PF19327"/>
    </source>
</evidence>
<feature type="binding site" evidence="2">
    <location>
        <position position="277"/>
    </location>
    <ligand>
        <name>substrate</name>
    </ligand>
</feature>
<name>A0A0C7MWA7_9SACH</name>
<feature type="binding site" evidence="2">
    <location>
        <position position="52"/>
    </location>
    <ligand>
        <name>substrate</name>
    </ligand>
</feature>
<dbReference type="Gene3D" id="3.30.428.70">
    <property type="match status" value="1"/>
</dbReference>
<feature type="binding site" evidence="2">
    <location>
        <position position="142"/>
    </location>
    <ligand>
        <name>substrate</name>
    </ligand>
</feature>
<evidence type="ECO:0000313" key="6">
    <source>
        <dbReference type="Proteomes" id="UP000054304"/>
    </source>
</evidence>
<feature type="binding site" evidence="2">
    <location>
        <begin position="270"/>
        <end position="272"/>
    </location>
    <ligand>
        <name>substrate</name>
    </ligand>
</feature>
<gene>
    <name evidence="5" type="ORF">LALA0_S11e00430g</name>
</gene>
<feature type="binding site" evidence="2">
    <location>
        <position position="281"/>
    </location>
    <ligand>
        <name>substrate</name>
    </ligand>
</feature>
<protein>
    <submittedName>
        <fullName evidence="5">LALA0S11e00430g1_1</fullName>
    </submittedName>
</protein>
<feature type="domain" description="Ap4A phosphorylase 1/2 N-terminal" evidence="4">
    <location>
        <begin position="4"/>
        <end position="162"/>
    </location>
</feature>
<dbReference type="GO" id="GO:0009117">
    <property type="term" value="P:nucleotide metabolic process"/>
    <property type="evidence" value="ECO:0007669"/>
    <property type="project" value="InterPro"/>
</dbReference>
<dbReference type="GeneID" id="34687822"/>
<dbReference type="InterPro" id="IPR019200">
    <property type="entry name" value="ATP_adenylylTrfase_C"/>
</dbReference>
<evidence type="ECO:0000313" key="5">
    <source>
        <dbReference type="EMBL" id="CEP64275.1"/>
    </source>
</evidence>
<feature type="binding site" evidence="2">
    <location>
        <position position="157"/>
    </location>
    <ligand>
        <name>substrate</name>
    </ligand>
</feature>
<dbReference type="InterPro" id="IPR009163">
    <property type="entry name" value="Ap4A_phos1/2"/>
</dbReference>
<dbReference type="PANTHER" id="PTHR38420">
    <property type="entry name" value="AP-4-A PHOSPHORYLASE II"/>
    <property type="match status" value="1"/>
</dbReference>
<dbReference type="AlphaFoldDB" id="A0A0C7MWA7"/>
<proteinExistence type="predicted"/>
<dbReference type="Proteomes" id="UP000054304">
    <property type="component" value="Unassembled WGS sequence"/>
</dbReference>
<dbReference type="InterPro" id="IPR036265">
    <property type="entry name" value="HIT-like_sf"/>
</dbReference>
<feature type="binding site" evidence="2">
    <location>
        <begin position="148"/>
        <end position="151"/>
    </location>
    <ligand>
        <name>substrate</name>
    </ligand>
</feature>
<dbReference type="STRING" id="1245769.A0A0C7MWA7"/>
<keyword evidence="6" id="KW-1185">Reference proteome</keyword>
<organism evidence="5 6">
    <name type="scientific">Lachancea lanzarotensis</name>
    <dbReference type="NCBI Taxonomy" id="1245769"/>
    <lineage>
        <taxon>Eukaryota</taxon>
        <taxon>Fungi</taxon>
        <taxon>Dikarya</taxon>
        <taxon>Ascomycota</taxon>
        <taxon>Saccharomycotina</taxon>
        <taxon>Saccharomycetes</taxon>
        <taxon>Saccharomycetales</taxon>
        <taxon>Saccharomycetaceae</taxon>
        <taxon>Lachancea</taxon>
    </lineage>
</organism>
<dbReference type="HOGENOM" id="CLU_049915_1_0_1"/>
<dbReference type="InterPro" id="IPR043171">
    <property type="entry name" value="Ap4A_phos1/2-like"/>
</dbReference>
<dbReference type="GO" id="GO:0005524">
    <property type="term" value="F:ATP binding"/>
    <property type="evidence" value="ECO:0007669"/>
    <property type="project" value="InterPro"/>
</dbReference>
<evidence type="ECO:0000256" key="1">
    <source>
        <dbReference type="PIRSR" id="PIRSR000846-1"/>
    </source>
</evidence>
<dbReference type="Pfam" id="PF19327">
    <property type="entry name" value="Ap4A_phos_N"/>
    <property type="match status" value="1"/>
</dbReference>
<dbReference type="RefSeq" id="XP_022630483.1">
    <property type="nucleotide sequence ID" value="XM_022775097.1"/>
</dbReference>
<dbReference type="PIRSF" id="PIRSF000846">
    <property type="entry name" value="ATP_adenylyltr"/>
    <property type="match status" value="1"/>
</dbReference>
<feature type="active site" description="Nucleophile" evidence="1">
    <location>
        <position position="155"/>
    </location>
</feature>
<dbReference type="SUPFAM" id="SSF54197">
    <property type="entry name" value="HIT-like"/>
    <property type="match status" value="1"/>
</dbReference>
<evidence type="ECO:0000256" key="2">
    <source>
        <dbReference type="PIRSR" id="PIRSR000846-2"/>
    </source>
</evidence>
<dbReference type="InterPro" id="IPR045759">
    <property type="entry name" value="Ap4A_phos1/2_N"/>
</dbReference>
<dbReference type="EMBL" id="LN736370">
    <property type="protein sequence ID" value="CEP64275.1"/>
    <property type="molecule type" value="Genomic_DNA"/>
</dbReference>
<feature type="domain" description="ATP adenylyltransferase C-terminal" evidence="3">
    <location>
        <begin position="191"/>
        <end position="306"/>
    </location>
</feature>
<reference evidence="5 6" key="1">
    <citation type="submission" date="2014-12" db="EMBL/GenBank/DDBJ databases">
        <authorList>
            <person name="Neuveglise Cecile"/>
        </authorList>
    </citation>
    <scope>NUCLEOTIDE SEQUENCE [LARGE SCALE GENOMIC DNA]</scope>
    <source>
        <strain evidence="5 6">CBS 12615</strain>
    </source>
</reference>
<dbReference type="GO" id="GO:0003877">
    <property type="term" value="F:ATP:ADP adenylyltransferase activity"/>
    <property type="evidence" value="ECO:0007669"/>
    <property type="project" value="InterPro"/>
</dbReference>
<dbReference type="OrthoDB" id="10267950at2759"/>